<feature type="domain" description="Major facilitator superfamily (MFS) profile" evidence="9">
    <location>
        <begin position="25"/>
        <end position="502"/>
    </location>
</feature>
<keyword evidence="6 8" id="KW-0472">Membrane</keyword>
<dbReference type="InterPro" id="IPR005828">
    <property type="entry name" value="MFS_sugar_transport-like"/>
</dbReference>
<dbReference type="OrthoDB" id="4540492at2759"/>
<comment type="subcellular location">
    <subcellularLocation>
        <location evidence="1">Membrane</location>
        <topology evidence="1">Multi-pass membrane protein</topology>
    </subcellularLocation>
</comment>
<dbReference type="SUPFAM" id="SSF103473">
    <property type="entry name" value="MFS general substrate transporter"/>
    <property type="match status" value="1"/>
</dbReference>
<evidence type="ECO:0000259" key="9">
    <source>
        <dbReference type="PROSITE" id="PS50850"/>
    </source>
</evidence>
<dbReference type="AlphaFoldDB" id="A0A8H7PTU2"/>
<dbReference type="PROSITE" id="PS00217">
    <property type="entry name" value="SUGAR_TRANSPORT_2"/>
    <property type="match status" value="1"/>
</dbReference>
<feature type="transmembrane region" description="Helical" evidence="8">
    <location>
        <begin position="321"/>
        <end position="344"/>
    </location>
</feature>
<proteinExistence type="inferred from homology"/>
<feature type="transmembrane region" description="Helical" evidence="8">
    <location>
        <begin position="170"/>
        <end position="188"/>
    </location>
</feature>
<sequence>DHFFSLSLKTMDSRELKYPKYMVFCTVVACLGSFSQGWTIGSPNIPGDATHNCSTGYNHNYSSLLPDCLTMDSLLWGFSVSSFCIGGLLASLLGGSLLTRIGRKKTLVVNNLGWIIGAVLIALSVNPAMFTIGRVFCGISCGLGALATTTYVGEISTIKGRGAMGSMNQLMVVIGILLSNLIGLPLASVPLWRVNFALVAVPAIAQALLMSLCVESPRYLVSKNNIQEARIVLQKLRGGADVTQELQEIVAGQRTDGGYEAPTDAKDPSGEMLPLQLPSEKSASTEFPSDYPSGVGVSPQEKSQEALSIFGLFRNRVVRKITLIVIFLHCTQQLSAINGVMYYSTTIFLGSYNAETSMYMAIGVSCLNLVFTILQVGIIDYVGRRVLLITSAAGACIFCVTLVIGGYFGLNELLVASVYIYVAFFAIGLGPIPWMITSEMSPTYAASSMGGIATCFNWSMNFVIGLIFPTLMDKLGSFSFVIFAAILFVATIIMIIFLPETKGKSIEQIYGEFENKYR</sequence>
<feature type="region of interest" description="Disordered" evidence="7">
    <location>
        <begin position="256"/>
        <end position="275"/>
    </location>
</feature>
<feature type="transmembrane region" description="Helical" evidence="8">
    <location>
        <begin position="478"/>
        <end position="498"/>
    </location>
</feature>
<feature type="transmembrane region" description="Helical" evidence="8">
    <location>
        <begin position="414"/>
        <end position="436"/>
    </location>
</feature>
<comment type="similarity">
    <text evidence="2">Belongs to the major facilitator superfamily. Sugar transporter (TC 2.A.1.1) family.</text>
</comment>
<keyword evidence="5 8" id="KW-1133">Transmembrane helix</keyword>
<dbReference type="Proteomes" id="UP000654370">
    <property type="component" value="Unassembled WGS sequence"/>
</dbReference>
<feature type="transmembrane region" description="Helical" evidence="8">
    <location>
        <begin position="386"/>
        <end position="408"/>
    </location>
</feature>
<dbReference type="Gene3D" id="1.20.1250.20">
    <property type="entry name" value="MFS general substrate transporter like domains"/>
    <property type="match status" value="2"/>
</dbReference>
<evidence type="ECO:0000256" key="5">
    <source>
        <dbReference type="ARBA" id="ARBA00022989"/>
    </source>
</evidence>
<feature type="transmembrane region" description="Helical" evidence="8">
    <location>
        <begin position="448"/>
        <end position="472"/>
    </location>
</feature>
<organism evidence="10 11">
    <name type="scientific">Mortierella isabellina</name>
    <name type="common">Filamentous fungus</name>
    <name type="synonym">Umbelopsis isabellina</name>
    <dbReference type="NCBI Taxonomy" id="91625"/>
    <lineage>
        <taxon>Eukaryota</taxon>
        <taxon>Fungi</taxon>
        <taxon>Fungi incertae sedis</taxon>
        <taxon>Mucoromycota</taxon>
        <taxon>Mucoromycotina</taxon>
        <taxon>Umbelopsidomycetes</taxon>
        <taxon>Umbelopsidales</taxon>
        <taxon>Umbelopsidaceae</taxon>
        <taxon>Umbelopsis</taxon>
    </lineage>
</organism>
<protein>
    <recommendedName>
        <fullName evidence="9">Major facilitator superfamily (MFS) profile domain-containing protein</fullName>
    </recommendedName>
</protein>
<keyword evidence="3" id="KW-0813">Transport</keyword>
<evidence type="ECO:0000256" key="1">
    <source>
        <dbReference type="ARBA" id="ARBA00004141"/>
    </source>
</evidence>
<evidence type="ECO:0000256" key="2">
    <source>
        <dbReference type="ARBA" id="ARBA00010992"/>
    </source>
</evidence>
<dbReference type="PANTHER" id="PTHR23503">
    <property type="entry name" value="SOLUTE CARRIER FAMILY 2"/>
    <property type="match status" value="1"/>
</dbReference>
<evidence type="ECO:0000313" key="11">
    <source>
        <dbReference type="Proteomes" id="UP000654370"/>
    </source>
</evidence>
<evidence type="ECO:0000256" key="6">
    <source>
        <dbReference type="ARBA" id="ARBA00023136"/>
    </source>
</evidence>
<feature type="non-terminal residue" evidence="10">
    <location>
        <position position="1"/>
    </location>
</feature>
<name>A0A8H7PTU2_MORIS</name>
<evidence type="ECO:0000256" key="4">
    <source>
        <dbReference type="ARBA" id="ARBA00022692"/>
    </source>
</evidence>
<evidence type="ECO:0000256" key="7">
    <source>
        <dbReference type="SAM" id="MobiDB-lite"/>
    </source>
</evidence>
<dbReference type="Pfam" id="PF00083">
    <property type="entry name" value="Sugar_tr"/>
    <property type="match status" value="2"/>
</dbReference>
<accession>A0A8H7PTU2</accession>
<evidence type="ECO:0000313" key="10">
    <source>
        <dbReference type="EMBL" id="KAG2180197.1"/>
    </source>
</evidence>
<feature type="transmembrane region" description="Helical" evidence="8">
    <location>
        <begin position="74"/>
        <end position="95"/>
    </location>
</feature>
<evidence type="ECO:0000256" key="8">
    <source>
        <dbReference type="SAM" id="Phobius"/>
    </source>
</evidence>
<dbReference type="PANTHER" id="PTHR23503:SF8">
    <property type="entry name" value="FACILITATED GLUCOSE TRANSPORTER PROTEIN 1"/>
    <property type="match status" value="1"/>
</dbReference>
<feature type="transmembrane region" description="Helical" evidence="8">
    <location>
        <begin position="131"/>
        <end position="149"/>
    </location>
</feature>
<keyword evidence="4 8" id="KW-0812">Transmembrane</keyword>
<feature type="transmembrane region" description="Helical" evidence="8">
    <location>
        <begin position="107"/>
        <end position="125"/>
    </location>
</feature>
<gene>
    <name evidence="10" type="ORF">INT43_003986</name>
</gene>
<feature type="transmembrane region" description="Helical" evidence="8">
    <location>
        <begin position="194"/>
        <end position="214"/>
    </location>
</feature>
<comment type="caution">
    <text evidence="10">The sequence shown here is derived from an EMBL/GenBank/DDBJ whole genome shotgun (WGS) entry which is preliminary data.</text>
</comment>
<reference evidence="10" key="1">
    <citation type="submission" date="2020-12" db="EMBL/GenBank/DDBJ databases">
        <title>Metabolic potential, ecology and presence of endohyphal bacteria is reflected in genomic diversity of Mucoromycotina.</title>
        <authorList>
            <person name="Muszewska A."/>
            <person name="Okrasinska A."/>
            <person name="Steczkiewicz K."/>
            <person name="Drgas O."/>
            <person name="Orlowska M."/>
            <person name="Perlinska-Lenart U."/>
            <person name="Aleksandrzak-Piekarczyk T."/>
            <person name="Szatraj K."/>
            <person name="Zielenkiewicz U."/>
            <person name="Pilsyk S."/>
            <person name="Malc E."/>
            <person name="Mieczkowski P."/>
            <person name="Kruszewska J.S."/>
            <person name="Biernat P."/>
            <person name="Pawlowska J."/>
        </authorList>
    </citation>
    <scope>NUCLEOTIDE SEQUENCE</scope>
    <source>
        <strain evidence="10">WA0000067209</strain>
    </source>
</reference>
<dbReference type="InterPro" id="IPR005829">
    <property type="entry name" value="Sugar_transporter_CS"/>
</dbReference>
<dbReference type="InterPro" id="IPR003663">
    <property type="entry name" value="Sugar/inositol_transpt"/>
</dbReference>
<dbReference type="EMBL" id="JAEPQZ010000006">
    <property type="protein sequence ID" value="KAG2180197.1"/>
    <property type="molecule type" value="Genomic_DNA"/>
</dbReference>
<keyword evidence="11" id="KW-1185">Reference proteome</keyword>
<dbReference type="GO" id="GO:0016020">
    <property type="term" value="C:membrane"/>
    <property type="evidence" value="ECO:0007669"/>
    <property type="project" value="UniProtKB-SubCell"/>
</dbReference>
<dbReference type="GO" id="GO:0015149">
    <property type="term" value="F:hexose transmembrane transporter activity"/>
    <property type="evidence" value="ECO:0007669"/>
    <property type="project" value="TreeGrafter"/>
</dbReference>
<evidence type="ECO:0000256" key="3">
    <source>
        <dbReference type="ARBA" id="ARBA00022448"/>
    </source>
</evidence>
<feature type="transmembrane region" description="Helical" evidence="8">
    <location>
        <begin position="21"/>
        <end position="40"/>
    </location>
</feature>
<dbReference type="InterPro" id="IPR020846">
    <property type="entry name" value="MFS_dom"/>
</dbReference>
<dbReference type="PRINTS" id="PR00171">
    <property type="entry name" value="SUGRTRNSPORT"/>
</dbReference>
<dbReference type="InterPro" id="IPR036259">
    <property type="entry name" value="MFS_trans_sf"/>
</dbReference>
<dbReference type="InterPro" id="IPR045263">
    <property type="entry name" value="GLUT"/>
</dbReference>
<dbReference type="PROSITE" id="PS50850">
    <property type="entry name" value="MFS"/>
    <property type="match status" value="1"/>
</dbReference>
<feature type="transmembrane region" description="Helical" evidence="8">
    <location>
        <begin position="356"/>
        <end position="374"/>
    </location>
</feature>